<dbReference type="AlphaFoldDB" id="A0AA88E1H4"/>
<evidence type="ECO:0000313" key="3">
    <source>
        <dbReference type="EMBL" id="GMN65966.1"/>
    </source>
</evidence>
<evidence type="ECO:0000313" key="4">
    <source>
        <dbReference type="EMBL" id="GMN65995.1"/>
    </source>
</evidence>
<proteinExistence type="predicted"/>
<keyword evidence="5" id="KW-1185">Reference proteome</keyword>
<organism evidence="3 5">
    <name type="scientific">Ficus carica</name>
    <name type="common">Common fig</name>
    <dbReference type="NCBI Taxonomy" id="3494"/>
    <lineage>
        <taxon>Eukaryota</taxon>
        <taxon>Viridiplantae</taxon>
        <taxon>Streptophyta</taxon>
        <taxon>Embryophyta</taxon>
        <taxon>Tracheophyta</taxon>
        <taxon>Spermatophyta</taxon>
        <taxon>Magnoliopsida</taxon>
        <taxon>eudicotyledons</taxon>
        <taxon>Gunneridae</taxon>
        <taxon>Pentapetalae</taxon>
        <taxon>rosids</taxon>
        <taxon>fabids</taxon>
        <taxon>Rosales</taxon>
        <taxon>Moraceae</taxon>
        <taxon>Ficeae</taxon>
        <taxon>Ficus</taxon>
    </lineage>
</organism>
<gene>
    <name evidence="3" type="ORF">TIFTF001_035036</name>
    <name evidence="4" type="ORF">TIFTF001_035059</name>
</gene>
<evidence type="ECO:0000256" key="1">
    <source>
        <dbReference type="SAM" id="MobiDB-lite"/>
    </source>
</evidence>
<evidence type="ECO:0000313" key="5">
    <source>
        <dbReference type="Proteomes" id="UP001187192"/>
    </source>
</evidence>
<reference evidence="3" key="1">
    <citation type="submission" date="2023-07" db="EMBL/GenBank/DDBJ databases">
        <title>draft genome sequence of fig (Ficus carica).</title>
        <authorList>
            <person name="Takahashi T."/>
            <person name="Nishimura K."/>
        </authorList>
    </citation>
    <scope>NUCLEOTIDE SEQUENCE</scope>
</reference>
<protein>
    <recommendedName>
        <fullName evidence="2">Putative plant transposon protein domain-containing protein</fullName>
    </recommendedName>
</protein>
<name>A0AA88E1H4_FICCA</name>
<dbReference type="Proteomes" id="UP001187192">
    <property type="component" value="Unassembled WGS sequence"/>
</dbReference>
<feature type="region of interest" description="Disordered" evidence="1">
    <location>
        <begin position="150"/>
        <end position="173"/>
    </location>
</feature>
<feature type="domain" description="Putative plant transposon protein" evidence="2">
    <location>
        <begin position="21"/>
        <end position="163"/>
    </location>
</feature>
<sequence>MAPKRQRAKSSPKFISTQALETFNRLPGAALISVVQEFYANAKEHRGMKAYNVRFLKAGPDNEEVIHYLTSTETQWQVSGTDVIKFPASGLRFEVKALHYFISAKLLPSSNLSEGTKVRALLNYAIQKGLSIAVGRIIEWSILSTLQGSTTRSLGHPSPIYDLSPSGGSNVQH</sequence>
<evidence type="ECO:0000259" key="2">
    <source>
        <dbReference type="Pfam" id="PF20167"/>
    </source>
</evidence>
<dbReference type="EMBL" id="BTGU01000276">
    <property type="protein sequence ID" value="GMN65966.1"/>
    <property type="molecule type" value="Genomic_DNA"/>
</dbReference>
<dbReference type="InterPro" id="IPR046796">
    <property type="entry name" value="Transposase_32_dom"/>
</dbReference>
<accession>A0AA88E1H4</accession>
<comment type="caution">
    <text evidence="3">The sequence shown here is derived from an EMBL/GenBank/DDBJ whole genome shotgun (WGS) entry which is preliminary data.</text>
</comment>
<dbReference type="Pfam" id="PF20167">
    <property type="entry name" value="Transposase_32"/>
    <property type="match status" value="1"/>
</dbReference>
<dbReference type="EMBL" id="BTGU01000277">
    <property type="protein sequence ID" value="GMN65995.1"/>
    <property type="molecule type" value="Genomic_DNA"/>
</dbReference>